<dbReference type="Proteomes" id="UP001056120">
    <property type="component" value="Linkage Group LG10"/>
</dbReference>
<name>A0ACB9I335_9ASTR</name>
<keyword evidence="2" id="KW-1185">Reference proteome</keyword>
<organism evidence="1 2">
    <name type="scientific">Smallanthus sonchifolius</name>
    <dbReference type="NCBI Taxonomy" id="185202"/>
    <lineage>
        <taxon>Eukaryota</taxon>
        <taxon>Viridiplantae</taxon>
        <taxon>Streptophyta</taxon>
        <taxon>Embryophyta</taxon>
        <taxon>Tracheophyta</taxon>
        <taxon>Spermatophyta</taxon>
        <taxon>Magnoliopsida</taxon>
        <taxon>eudicotyledons</taxon>
        <taxon>Gunneridae</taxon>
        <taxon>Pentapetalae</taxon>
        <taxon>asterids</taxon>
        <taxon>campanulids</taxon>
        <taxon>Asterales</taxon>
        <taxon>Asteraceae</taxon>
        <taxon>Asteroideae</taxon>
        <taxon>Heliantheae alliance</taxon>
        <taxon>Millerieae</taxon>
        <taxon>Smallanthus</taxon>
    </lineage>
</organism>
<comment type="caution">
    <text evidence="1">The sequence shown here is derived from an EMBL/GenBank/DDBJ whole genome shotgun (WGS) entry which is preliminary data.</text>
</comment>
<reference evidence="2" key="1">
    <citation type="journal article" date="2022" name="Mol. Ecol. Resour.">
        <title>The genomes of chicory, endive, great burdock and yacon provide insights into Asteraceae palaeo-polyploidization history and plant inulin production.</title>
        <authorList>
            <person name="Fan W."/>
            <person name="Wang S."/>
            <person name="Wang H."/>
            <person name="Wang A."/>
            <person name="Jiang F."/>
            <person name="Liu H."/>
            <person name="Zhao H."/>
            <person name="Xu D."/>
            <person name="Zhang Y."/>
        </authorList>
    </citation>
    <scope>NUCLEOTIDE SEQUENCE [LARGE SCALE GENOMIC DNA]</scope>
    <source>
        <strain evidence="2">cv. Yunnan</strain>
    </source>
</reference>
<dbReference type="EMBL" id="CM042027">
    <property type="protein sequence ID" value="KAI3802399.1"/>
    <property type="molecule type" value="Genomic_DNA"/>
</dbReference>
<evidence type="ECO:0000313" key="2">
    <source>
        <dbReference type="Proteomes" id="UP001056120"/>
    </source>
</evidence>
<evidence type="ECO:0000313" key="1">
    <source>
        <dbReference type="EMBL" id="KAI3802399.1"/>
    </source>
</evidence>
<reference evidence="1 2" key="2">
    <citation type="journal article" date="2022" name="Mol. Ecol. Resour.">
        <title>The genomes of chicory, endive, great burdock and yacon provide insights into Asteraceae paleo-polyploidization history and plant inulin production.</title>
        <authorList>
            <person name="Fan W."/>
            <person name="Wang S."/>
            <person name="Wang H."/>
            <person name="Wang A."/>
            <person name="Jiang F."/>
            <person name="Liu H."/>
            <person name="Zhao H."/>
            <person name="Xu D."/>
            <person name="Zhang Y."/>
        </authorList>
    </citation>
    <scope>NUCLEOTIDE SEQUENCE [LARGE SCALE GENOMIC DNA]</scope>
    <source>
        <strain evidence="2">cv. Yunnan</strain>
        <tissue evidence="1">Leaves</tissue>
    </source>
</reference>
<sequence length="124" mass="14512">MMLLPHVLKNEKHATLNIMLGTMRIDNQKIVMMLLPHVLKNEKSITRDIMLLAKRITKYRKLDENIEDDPYNFVNDGMPRDHRVLDEVMPGNQKLGPLDNYRVTLNASVELDQRVYNRPKTSEV</sequence>
<proteinExistence type="predicted"/>
<accession>A0ACB9I335</accession>
<gene>
    <name evidence="1" type="ORF">L1987_30531</name>
</gene>
<protein>
    <submittedName>
        <fullName evidence="1">Uncharacterized protein</fullName>
    </submittedName>
</protein>